<sequence length="231" mass="26014">MSAILILSRDRGTQRTLREAVSGEDYRHYDIAFAETLEGLTDQLHHHDCALIVLDLASFSDHSELLCRRVRNMPRALQAALLCIVNGGAQAVARALDQGADDCLRKATLNSRELAARVRALLRRYQRLANTAPLILYMDERTIKLNGRSIELTPTEFQLLAVLSEQPGTYLSAAELLERVWNRPNGSGDPALVRNHMRNLRRKLESDPQRPRLLTSVHGRGYALSVDAKRR</sequence>
<evidence type="ECO:0000256" key="5">
    <source>
        <dbReference type="ARBA" id="ARBA00023163"/>
    </source>
</evidence>
<accession>A0A2M8Q0X1</accession>
<dbReference type="CDD" id="cd00383">
    <property type="entry name" value="trans_reg_C"/>
    <property type="match status" value="1"/>
</dbReference>
<dbReference type="GO" id="GO:0000156">
    <property type="term" value="F:phosphorelay response regulator activity"/>
    <property type="evidence" value="ECO:0007669"/>
    <property type="project" value="TreeGrafter"/>
</dbReference>
<dbReference type="EMBL" id="PGTL01000001">
    <property type="protein sequence ID" value="PJF43456.1"/>
    <property type="molecule type" value="Genomic_DNA"/>
</dbReference>
<dbReference type="SUPFAM" id="SSF46894">
    <property type="entry name" value="C-terminal effector domain of the bipartite response regulators"/>
    <property type="match status" value="1"/>
</dbReference>
<dbReference type="PROSITE" id="PS50110">
    <property type="entry name" value="RESPONSE_REGULATORY"/>
    <property type="match status" value="1"/>
</dbReference>
<evidence type="ECO:0000313" key="12">
    <source>
        <dbReference type="Proteomes" id="UP000228947"/>
    </source>
</evidence>
<dbReference type="SUPFAM" id="SSF52172">
    <property type="entry name" value="CheY-like"/>
    <property type="match status" value="1"/>
</dbReference>
<dbReference type="SMART" id="SM00862">
    <property type="entry name" value="Trans_reg_C"/>
    <property type="match status" value="1"/>
</dbReference>
<dbReference type="GO" id="GO:0032993">
    <property type="term" value="C:protein-DNA complex"/>
    <property type="evidence" value="ECO:0007669"/>
    <property type="project" value="TreeGrafter"/>
</dbReference>
<keyword evidence="3" id="KW-0805">Transcription regulation</keyword>
<dbReference type="InterPro" id="IPR016032">
    <property type="entry name" value="Sig_transdc_resp-reg_C-effctor"/>
</dbReference>
<evidence type="ECO:0000256" key="3">
    <source>
        <dbReference type="ARBA" id="ARBA00023015"/>
    </source>
</evidence>
<feature type="modified residue" description="4-aspartylphosphate" evidence="6">
    <location>
        <position position="55"/>
    </location>
</feature>
<dbReference type="GO" id="GO:0005829">
    <property type="term" value="C:cytosol"/>
    <property type="evidence" value="ECO:0007669"/>
    <property type="project" value="TreeGrafter"/>
</dbReference>
<feature type="domain" description="Response regulatory" evidence="8">
    <location>
        <begin position="3"/>
        <end position="121"/>
    </location>
</feature>
<dbReference type="InterPro" id="IPR036388">
    <property type="entry name" value="WH-like_DNA-bd_sf"/>
</dbReference>
<keyword evidence="1 6" id="KW-0597">Phosphoprotein</keyword>
<dbReference type="EMBL" id="PGTM01000112">
    <property type="protein sequence ID" value="PJF35774.1"/>
    <property type="molecule type" value="Genomic_DNA"/>
</dbReference>
<organism evidence="11 12">
    <name type="scientific">Candidatus Thermofonsia Clade 1 bacterium</name>
    <dbReference type="NCBI Taxonomy" id="2364210"/>
    <lineage>
        <taxon>Bacteria</taxon>
        <taxon>Bacillati</taxon>
        <taxon>Chloroflexota</taxon>
        <taxon>Candidatus Thermofontia</taxon>
        <taxon>Candidatus Thermofonsia Clade 1</taxon>
    </lineage>
</organism>
<protein>
    <recommendedName>
        <fullName evidence="14">DNA-binding response regulator</fullName>
    </recommendedName>
</protein>
<evidence type="ECO:0000313" key="11">
    <source>
        <dbReference type="EMBL" id="PJF43456.1"/>
    </source>
</evidence>
<keyword evidence="5" id="KW-0804">Transcription</keyword>
<comment type="caution">
    <text evidence="11">The sequence shown here is derived from an EMBL/GenBank/DDBJ whole genome shotgun (WGS) entry which is preliminary data.</text>
</comment>
<dbReference type="GO" id="GO:0000976">
    <property type="term" value="F:transcription cis-regulatory region binding"/>
    <property type="evidence" value="ECO:0007669"/>
    <property type="project" value="TreeGrafter"/>
</dbReference>
<proteinExistence type="predicted"/>
<dbReference type="InterPro" id="IPR039420">
    <property type="entry name" value="WalR-like"/>
</dbReference>
<keyword evidence="2" id="KW-0902">Two-component regulatory system</keyword>
<dbReference type="Gene3D" id="1.10.10.10">
    <property type="entry name" value="Winged helix-like DNA-binding domain superfamily/Winged helix DNA-binding domain"/>
    <property type="match status" value="1"/>
</dbReference>
<feature type="DNA-binding region" description="OmpR/PhoB-type" evidence="7">
    <location>
        <begin position="126"/>
        <end position="226"/>
    </location>
</feature>
<dbReference type="Gene3D" id="3.40.50.2300">
    <property type="match status" value="1"/>
</dbReference>
<keyword evidence="4 7" id="KW-0238">DNA-binding</keyword>
<name>A0A2M8Q0X1_9CHLR</name>
<evidence type="ECO:0000256" key="6">
    <source>
        <dbReference type="PROSITE-ProRule" id="PRU00169"/>
    </source>
</evidence>
<dbReference type="PROSITE" id="PS51755">
    <property type="entry name" value="OMPR_PHOB"/>
    <property type="match status" value="1"/>
</dbReference>
<evidence type="ECO:0000313" key="10">
    <source>
        <dbReference type="EMBL" id="PJF35774.1"/>
    </source>
</evidence>
<evidence type="ECO:0000256" key="2">
    <source>
        <dbReference type="ARBA" id="ARBA00023012"/>
    </source>
</evidence>
<dbReference type="GO" id="GO:0006355">
    <property type="term" value="P:regulation of DNA-templated transcription"/>
    <property type="evidence" value="ECO:0007669"/>
    <property type="project" value="InterPro"/>
</dbReference>
<evidence type="ECO:0000313" key="13">
    <source>
        <dbReference type="Proteomes" id="UP000229681"/>
    </source>
</evidence>
<gene>
    <name evidence="10" type="ORF">CUN49_08835</name>
    <name evidence="11" type="ORF">CUN50_00610</name>
</gene>
<dbReference type="InterPro" id="IPR001867">
    <property type="entry name" value="OmpR/PhoB-type_DNA-bd"/>
</dbReference>
<dbReference type="AlphaFoldDB" id="A0A2M8Q0X1"/>
<evidence type="ECO:0000256" key="1">
    <source>
        <dbReference type="ARBA" id="ARBA00022553"/>
    </source>
</evidence>
<dbReference type="InterPro" id="IPR001789">
    <property type="entry name" value="Sig_transdc_resp-reg_receiver"/>
</dbReference>
<dbReference type="Pfam" id="PF00486">
    <property type="entry name" value="Trans_reg_C"/>
    <property type="match status" value="1"/>
</dbReference>
<reference evidence="12 13" key="1">
    <citation type="submission" date="2017-11" db="EMBL/GenBank/DDBJ databases">
        <title>Evolution of Phototrophy in the Chloroflexi Phylum Driven by Horizontal Gene Transfer.</title>
        <authorList>
            <person name="Ward L.M."/>
            <person name="Hemp J."/>
            <person name="Shih P.M."/>
            <person name="Mcglynn S.E."/>
            <person name="Fischer W."/>
        </authorList>
    </citation>
    <scope>NUCLEOTIDE SEQUENCE [LARGE SCALE GENOMIC DNA]</scope>
    <source>
        <strain evidence="11">CP1_1M</strain>
        <strain evidence="10">JP3_13</strain>
    </source>
</reference>
<dbReference type="InterPro" id="IPR011006">
    <property type="entry name" value="CheY-like_superfamily"/>
</dbReference>
<dbReference type="PANTHER" id="PTHR48111">
    <property type="entry name" value="REGULATOR OF RPOS"/>
    <property type="match status" value="1"/>
</dbReference>
<accession>A0A2M8PE05</accession>
<evidence type="ECO:0000256" key="7">
    <source>
        <dbReference type="PROSITE-ProRule" id="PRU01091"/>
    </source>
</evidence>
<dbReference type="PANTHER" id="PTHR48111:SF22">
    <property type="entry name" value="REGULATOR OF RPOS"/>
    <property type="match status" value="1"/>
</dbReference>
<evidence type="ECO:0000259" key="9">
    <source>
        <dbReference type="PROSITE" id="PS51755"/>
    </source>
</evidence>
<evidence type="ECO:0000259" key="8">
    <source>
        <dbReference type="PROSITE" id="PS50110"/>
    </source>
</evidence>
<feature type="domain" description="OmpR/PhoB-type" evidence="9">
    <location>
        <begin position="126"/>
        <end position="226"/>
    </location>
</feature>
<dbReference type="Proteomes" id="UP000228947">
    <property type="component" value="Unassembled WGS sequence"/>
</dbReference>
<evidence type="ECO:0000256" key="4">
    <source>
        <dbReference type="ARBA" id="ARBA00023125"/>
    </source>
</evidence>
<dbReference type="Proteomes" id="UP000229681">
    <property type="component" value="Unassembled WGS sequence"/>
</dbReference>
<evidence type="ECO:0008006" key="14">
    <source>
        <dbReference type="Google" id="ProtNLM"/>
    </source>
</evidence>